<gene>
    <name evidence="1" type="ORF">GIB67_029070</name>
</gene>
<comment type="caution">
    <text evidence="1">The sequence shown here is derived from an EMBL/GenBank/DDBJ whole genome shotgun (WGS) entry which is preliminary data.</text>
</comment>
<keyword evidence="2" id="KW-1185">Reference proteome</keyword>
<evidence type="ECO:0000313" key="1">
    <source>
        <dbReference type="EMBL" id="KAF6162801.1"/>
    </source>
</evidence>
<sequence length="106" mass="12290">MNHYSTDVTDNVRKRDVMRNIPGHLSDDLTMNNIKGKCDESEDDSSVDAKSDVDMKECVQHQDDHNIESGCRENYKLDMNGKHFEGRLSIFLARLHQPCMYQTITR</sequence>
<dbReference type="AlphaFoldDB" id="A0A7J7N6H2"/>
<accession>A0A7J7N6H2</accession>
<organism evidence="1 2">
    <name type="scientific">Kingdonia uniflora</name>
    <dbReference type="NCBI Taxonomy" id="39325"/>
    <lineage>
        <taxon>Eukaryota</taxon>
        <taxon>Viridiplantae</taxon>
        <taxon>Streptophyta</taxon>
        <taxon>Embryophyta</taxon>
        <taxon>Tracheophyta</taxon>
        <taxon>Spermatophyta</taxon>
        <taxon>Magnoliopsida</taxon>
        <taxon>Ranunculales</taxon>
        <taxon>Circaeasteraceae</taxon>
        <taxon>Kingdonia</taxon>
    </lineage>
</organism>
<name>A0A7J7N6H2_9MAGN</name>
<evidence type="ECO:0000313" key="2">
    <source>
        <dbReference type="Proteomes" id="UP000541444"/>
    </source>
</evidence>
<dbReference type="EMBL" id="JACGCM010001011">
    <property type="protein sequence ID" value="KAF6162801.1"/>
    <property type="molecule type" value="Genomic_DNA"/>
</dbReference>
<proteinExistence type="predicted"/>
<dbReference type="Proteomes" id="UP000541444">
    <property type="component" value="Unassembled WGS sequence"/>
</dbReference>
<reference evidence="1 2" key="1">
    <citation type="journal article" date="2020" name="IScience">
        <title>Genome Sequencing of the Endangered Kingdonia uniflora (Circaeasteraceae, Ranunculales) Reveals Potential Mechanisms of Evolutionary Specialization.</title>
        <authorList>
            <person name="Sun Y."/>
            <person name="Deng T."/>
            <person name="Zhang A."/>
            <person name="Moore M.J."/>
            <person name="Landis J.B."/>
            <person name="Lin N."/>
            <person name="Zhang H."/>
            <person name="Zhang X."/>
            <person name="Huang J."/>
            <person name="Zhang X."/>
            <person name="Sun H."/>
            <person name="Wang H."/>
        </authorList>
    </citation>
    <scope>NUCLEOTIDE SEQUENCE [LARGE SCALE GENOMIC DNA]</scope>
    <source>
        <strain evidence="1">TB1705</strain>
        <tissue evidence="1">Leaf</tissue>
    </source>
</reference>
<protein>
    <submittedName>
        <fullName evidence="1">Uncharacterized protein</fullName>
    </submittedName>
</protein>